<dbReference type="PANTHER" id="PTHR36173">
    <property type="entry name" value="RIBONUCLEASE VAPC16-RELATED"/>
    <property type="match status" value="1"/>
</dbReference>
<dbReference type="InterPro" id="IPR029060">
    <property type="entry name" value="PIN-like_dom_sf"/>
</dbReference>
<dbReference type="Proteomes" id="UP001223520">
    <property type="component" value="Chromosome"/>
</dbReference>
<evidence type="ECO:0000313" key="2">
    <source>
        <dbReference type="EMBL" id="WGV27878.1"/>
    </source>
</evidence>
<dbReference type="PANTHER" id="PTHR36173:SF2">
    <property type="entry name" value="RIBONUCLEASE VAPC16"/>
    <property type="match status" value="1"/>
</dbReference>
<gene>
    <name evidence="2" type="ORF">QI031_10520</name>
</gene>
<dbReference type="RefSeq" id="WP_281485113.1">
    <property type="nucleotide sequence ID" value="NZ_CP124543.1"/>
</dbReference>
<dbReference type="EMBL" id="CP124543">
    <property type="protein sequence ID" value="WGV27878.1"/>
    <property type="molecule type" value="Genomic_DNA"/>
</dbReference>
<dbReference type="AlphaFoldDB" id="A0AAJ6NWP4"/>
<dbReference type="InterPro" id="IPR002716">
    <property type="entry name" value="PIN_dom"/>
</dbReference>
<name>A0AAJ6NWP4_9CYAN</name>
<dbReference type="SUPFAM" id="SSF88723">
    <property type="entry name" value="PIN domain-like"/>
    <property type="match status" value="1"/>
</dbReference>
<accession>A0AAJ6NWP4</accession>
<sequence length="129" mass="14955">MKLLLDTHELIWWSSSSEKLSLNVYNLIVDPSNTLMFSIASIWEMQIKLQSGKLNLNSALSNLIERQQQVNKLQILPIELSHIYALESLPSHHRDPFDRILIAQSIVENIPLLSIDMIFDSYPVQKIWE</sequence>
<dbReference type="Pfam" id="PF01850">
    <property type="entry name" value="PIN"/>
    <property type="match status" value="1"/>
</dbReference>
<keyword evidence="3" id="KW-1185">Reference proteome</keyword>
<dbReference type="KEGG" id="hbq:QI031_10520"/>
<evidence type="ECO:0000259" key="1">
    <source>
        <dbReference type="Pfam" id="PF01850"/>
    </source>
</evidence>
<dbReference type="InterPro" id="IPR052919">
    <property type="entry name" value="TA_system_RNase"/>
</dbReference>
<dbReference type="CDD" id="cd09872">
    <property type="entry name" value="PIN_Sll0205-like"/>
    <property type="match status" value="1"/>
</dbReference>
<evidence type="ECO:0000313" key="3">
    <source>
        <dbReference type="Proteomes" id="UP001223520"/>
    </source>
</evidence>
<dbReference type="InterPro" id="IPR041705">
    <property type="entry name" value="PIN_Sll0205"/>
</dbReference>
<protein>
    <submittedName>
        <fullName evidence="2">Type II toxin-antitoxin system VapC family toxin</fullName>
    </submittedName>
</protein>
<dbReference type="Gene3D" id="3.40.50.1010">
    <property type="entry name" value="5'-nuclease"/>
    <property type="match status" value="1"/>
</dbReference>
<organism evidence="2 3">
    <name type="scientific">Halotia branconii CENA392</name>
    <dbReference type="NCBI Taxonomy" id="1539056"/>
    <lineage>
        <taxon>Bacteria</taxon>
        <taxon>Bacillati</taxon>
        <taxon>Cyanobacteriota</taxon>
        <taxon>Cyanophyceae</taxon>
        <taxon>Nostocales</taxon>
        <taxon>Nodulariaceae</taxon>
        <taxon>Halotia</taxon>
    </lineage>
</organism>
<reference evidence="2 3" key="1">
    <citation type="journal article" date="2023" name="Limnol Oceanogr Lett">
        <title>Environmental adaptations by the intertidal Antarctic cyanobacterium Halotia branconii CENA392 as revealed using long-read genome sequencing.</title>
        <authorList>
            <person name="Dextro R.B."/>
            <person name="Delbaje E."/>
            <person name="Freitas P.N.N."/>
            <person name="Geraldes V."/>
            <person name="Pinto E."/>
            <person name="Long P.F."/>
            <person name="Fiore M.F."/>
        </authorList>
    </citation>
    <scope>NUCLEOTIDE SEQUENCE [LARGE SCALE GENOMIC DNA]</scope>
    <source>
        <strain evidence="2 3">CENA392</strain>
    </source>
</reference>
<feature type="domain" description="PIN" evidence="1">
    <location>
        <begin position="4"/>
        <end position="121"/>
    </location>
</feature>
<proteinExistence type="predicted"/>